<dbReference type="EMBL" id="CAMXCT030006800">
    <property type="protein sequence ID" value="CAL4807580.1"/>
    <property type="molecule type" value="Genomic_DNA"/>
</dbReference>
<dbReference type="EMBL" id="CAMXCT010006800">
    <property type="protein sequence ID" value="CAI4020268.1"/>
    <property type="molecule type" value="Genomic_DNA"/>
</dbReference>
<evidence type="ECO:0000256" key="2">
    <source>
        <dbReference type="SAM" id="Phobius"/>
    </source>
</evidence>
<dbReference type="OrthoDB" id="423206at2759"/>
<feature type="region of interest" description="Disordered" evidence="1">
    <location>
        <begin position="1"/>
        <end position="83"/>
    </location>
</feature>
<feature type="transmembrane region" description="Helical" evidence="2">
    <location>
        <begin position="154"/>
        <end position="177"/>
    </location>
</feature>
<feature type="compositionally biased region" description="Basic and acidic residues" evidence="1">
    <location>
        <begin position="25"/>
        <end position="37"/>
    </location>
</feature>
<sequence length="471" mass="52875">MALCAPCQERELQPGEEQIIDVETVDAKPEKKGKSAEATEGFQSELESGLKDLSSKSEEPAFDKPCAAGSEKPQPQSDGGDSHATKFHMDLEHWVTEVSEVFHYRIFFIELLGQMIHTIFGPLSIPVLLLLYGGKVGLENRAFWPFSLSALPGNIIWIFLMTGIVANFFSPAGIMLIEQKFAFFCLFMRNLPIATKYAYTSSQTWDSFNRKPIDAKYRAYMNMLVGWYMIPEENFVLQAEVAFVGVIGSHAQRSEVRVKFLPWPRNEKDLLAMRKRVDVSSKTMFFAPTGEVLRSKSCRRKAARQRIMGRDANLPECEMQSIYDGMSSLKNKSERSLGKIRTSFLGGKEQKLEVDATGPTGYSQEDDEKILFKTAANGGEVPIEDLFLYFLRAVQKSERAMCPPIAKLNLILVLPALLVPSFLRLKNTGFFLGPDPVAVLAVVGLWPSNFVFGALDMWRRDPIHSTKLATI</sequence>
<keyword evidence="5" id="KW-1185">Reference proteome</keyword>
<dbReference type="EMBL" id="CAMXCT020006800">
    <property type="protein sequence ID" value="CAL1173643.1"/>
    <property type="molecule type" value="Genomic_DNA"/>
</dbReference>
<feature type="transmembrane region" description="Helical" evidence="2">
    <location>
        <begin position="115"/>
        <end position="134"/>
    </location>
</feature>
<organism evidence="3">
    <name type="scientific">Cladocopium goreaui</name>
    <dbReference type="NCBI Taxonomy" id="2562237"/>
    <lineage>
        <taxon>Eukaryota</taxon>
        <taxon>Sar</taxon>
        <taxon>Alveolata</taxon>
        <taxon>Dinophyceae</taxon>
        <taxon>Suessiales</taxon>
        <taxon>Symbiodiniaceae</taxon>
        <taxon>Cladocopium</taxon>
    </lineage>
</organism>
<name>A0A9P1GSK9_9DINO</name>
<reference evidence="3" key="1">
    <citation type="submission" date="2022-10" db="EMBL/GenBank/DDBJ databases">
        <authorList>
            <person name="Chen Y."/>
            <person name="Dougan E. K."/>
            <person name="Chan C."/>
            <person name="Rhodes N."/>
            <person name="Thang M."/>
        </authorList>
    </citation>
    <scope>NUCLEOTIDE SEQUENCE</scope>
</reference>
<keyword evidence="2" id="KW-0472">Membrane</keyword>
<gene>
    <name evidence="3" type="ORF">C1SCF055_LOCUS44702</name>
</gene>
<comment type="caution">
    <text evidence="3">The sequence shown here is derived from an EMBL/GenBank/DDBJ whole genome shotgun (WGS) entry which is preliminary data.</text>
</comment>
<feature type="compositionally biased region" description="Basic and acidic residues" evidence="1">
    <location>
        <begin position="48"/>
        <end position="62"/>
    </location>
</feature>
<protein>
    <submittedName>
        <fullName evidence="3">Uncharacterized protein</fullName>
    </submittedName>
</protein>
<accession>A0A9P1GSK9</accession>
<evidence type="ECO:0000313" key="3">
    <source>
        <dbReference type="EMBL" id="CAI4020268.1"/>
    </source>
</evidence>
<proteinExistence type="predicted"/>
<reference evidence="4" key="2">
    <citation type="submission" date="2024-04" db="EMBL/GenBank/DDBJ databases">
        <authorList>
            <person name="Chen Y."/>
            <person name="Shah S."/>
            <person name="Dougan E. K."/>
            <person name="Thang M."/>
            <person name="Chan C."/>
        </authorList>
    </citation>
    <scope>NUCLEOTIDE SEQUENCE [LARGE SCALE GENOMIC DNA]</scope>
</reference>
<evidence type="ECO:0000313" key="4">
    <source>
        <dbReference type="EMBL" id="CAL1173643.1"/>
    </source>
</evidence>
<keyword evidence="2" id="KW-1133">Transmembrane helix</keyword>
<evidence type="ECO:0000256" key="1">
    <source>
        <dbReference type="SAM" id="MobiDB-lite"/>
    </source>
</evidence>
<keyword evidence="2" id="KW-0812">Transmembrane</keyword>
<dbReference type="Proteomes" id="UP001152797">
    <property type="component" value="Unassembled WGS sequence"/>
</dbReference>
<dbReference type="AlphaFoldDB" id="A0A9P1GSK9"/>
<evidence type="ECO:0000313" key="5">
    <source>
        <dbReference type="Proteomes" id="UP001152797"/>
    </source>
</evidence>